<name>A0A8X6VYQ0_TRICX</name>
<dbReference type="Proteomes" id="UP000887159">
    <property type="component" value="Unassembled WGS sequence"/>
</dbReference>
<reference evidence="2" key="1">
    <citation type="submission" date="2020-08" db="EMBL/GenBank/DDBJ databases">
        <title>Multicomponent nature underlies the extraordinary mechanical properties of spider dragline silk.</title>
        <authorList>
            <person name="Kono N."/>
            <person name="Nakamura H."/>
            <person name="Mori M."/>
            <person name="Yoshida Y."/>
            <person name="Ohtoshi R."/>
            <person name="Malay A.D."/>
            <person name="Moran D.A.P."/>
            <person name="Tomita M."/>
            <person name="Numata K."/>
            <person name="Arakawa K."/>
        </authorList>
    </citation>
    <scope>NUCLEOTIDE SEQUENCE</scope>
</reference>
<gene>
    <name evidence="2" type="ORF">TNCV_2692031</name>
</gene>
<evidence type="ECO:0000313" key="2">
    <source>
        <dbReference type="EMBL" id="GFY25012.1"/>
    </source>
</evidence>
<keyword evidence="3" id="KW-1185">Reference proteome</keyword>
<dbReference type="AlphaFoldDB" id="A0A8X6VYQ0"/>
<organism evidence="2 3">
    <name type="scientific">Trichonephila clavipes</name>
    <name type="common">Golden silk orbweaver</name>
    <name type="synonym">Nephila clavipes</name>
    <dbReference type="NCBI Taxonomy" id="2585209"/>
    <lineage>
        <taxon>Eukaryota</taxon>
        <taxon>Metazoa</taxon>
        <taxon>Ecdysozoa</taxon>
        <taxon>Arthropoda</taxon>
        <taxon>Chelicerata</taxon>
        <taxon>Arachnida</taxon>
        <taxon>Araneae</taxon>
        <taxon>Araneomorphae</taxon>
        <taxon>Entelegynae</taxon>
        <taxon>Araneoidea</taxon>
        <taxon>Nephilidae</taxon>
        <taxon>Trichonephila</taxon>
    </lineage>
</organism>
<comment type="caution">
    <text evidence="2">The sequence shown here is derived from an EMBL/GenBank/DDBJ whole genome shotgun (WGS) entry which is preliminary data.</text>
</comment>
<accession>A0A8X6VYQ0</accession>
<protein>
    <submittedName>
        <fullName evidence="2">Uncharacterized protein</fullName>
    </submittedName>
</protein>
<feature type="region of interest" description="Disordered" evidence="1">
    <location>
        <begin position="48"/>
        <end position="90"/>
    </location>
</feature>
<evidence type="ECO:0000313" key="3">
    <source>
        <dbReference type="Proteomes" id="UP000887159"/>
    </source>
</evidence>
<dbReference type="EMBL" id="BMAU01021370">
    <property type="protein sequence ID" value="GFY25012.1"/>
    <property type="molecule type" value="Genomic_DNA"/>
</dbReference>
<proteinExistence type="predicted"/>
<evidence type="ECO:0000256" key="1">
    <source>
        <dbReference type="SAM" id="MobiDB-lite"/>
    </source>
</evidence>
<sequence>MINTDKSFHVATNLSLYIYPTSSIVAVEEKRRSHLSITQDQMFSMDERYDERAGQANCQEPSMSRSVRTRRSTSGLALSTERDSFSETSKIKHSYQSSYLKSEPPSLQITNDISRNCSYRVPYGFSYHHTRCRTL</sequence>